<dbReference type="InterPro" id="IPR038538">
    <property type="entry name" value="MTERF_sf"/>
</dbReference>
<evidence type="ECO:0000256" key="3">
    <source>
        <dbReference type="ARBA" id="ARBA00022946"/>
    </source>
</evidence>
<dbReference type="OrthoDB" id="637682at2759"/>
<keyword evidence="2" id="KW-0805">Transcription regulation</keyword>
<evidence type="ECO:0000256" key="1">
    <source>
        <dbReference type="ARBA" id="ARBA00007692"/>
    </source>
</evidence>
<dbReference type="EMBL" id="SWLB01000024">
    <property type="protein sequence ID" value="KAF3322604.1"/>
    <property type="molecule type" value="Genomic_DNA"/>
</dbReference>
<dbReference type="GO" id="GO:0003676">
    <property type="term" value="F:nucleic acid binding"/>
    <property type="evidence" value="ECO:0007669"/>
    <property type="project" value="InterPro"/>
</dbReference>
<dbReference type="AlphaFoldDB" id="A0A833VFK0"/>
<comment type="caution">
    <text evidence="4">The sequence shown here is derived from an EMBL/GenBank/DDBJ whole genome shotgun (WGS) entry which is preliminary data.</text>
</comment>
<dbReference type="Pfam" id="PF02536">
    <property type="entry name" value="mTERF"/>
    <property type="match status" value="1"/>
</dbReference>
<dbReference type="Gene3D" id="1.25.70.10">
    <property type="entry name" value="Transcription termination factor 3, mitochondrial"/>
    <property type="match status" value="1"/>
</dbReference>
<reference evidence="4" key="1">
    <citation type="submission" date="2020-01" db="EMBL/GenBank/DDBJ databases">
        <title>Genome sequence of Kobresia littledalei, the first chromosome-level genome in the family Cyperaceae.</title>
        <authorList>
            <person name="Qu G."/>
        </authorList>
    </citation>
    <scope>NUCLEOTIDE SEQUENCE</scope>
    <source>
        <strain evidence="4">C.B.Clarke</strain>
        <tissue evidence="4">Leaf</tissue>
    </source>
</reference>
<evidence type="ECO:0000256" key="2">
    <source>
        <dbReference type="ARBA" id="ARBA00022472"/>
    </source>
</evidence>
<sequence>MLSCKGKTPSTARKFQLKGFSSVSTSCSDAIVSSAITSSSPPEPPSESAAAATIALFKSYGFSDEHIDSIFHKEPQLTGSSTDRVQRKLQCFLSFGFSPAELITLVSLEPQAHHLLR</sequence>
<organism evidence="4 5">
    <name type="scientific">Carex littledalei</name>
    <dbReference type="NCBI Taxonomy" id="544730"/>
    <lineage>
        <taxon>Eukaryota</taxon>
        <taxon>Viridiplantae</taxon>
        <taxon>Streptophyta</taxon>
        <taxon>Embryophyta</taxon>
        <taxon>Tracheophyta</taxon>
        <taxon>Spermatophyta</taxon>
        <taxon>Magnoliopsida</taxon>
        <taxon>Liliopsida</taxon>
        <taxon>Poales</taxon>
        <taxon>Cyperaceae</taxon>
        <taxon>Cyperoideae</taxon>
        <taxon>Cariceae</taxon>
        <taxon>Carex</taxon>
        <taxon>Carex subgen. Euthyceras</taxon>
    </lineage>
</organism>
<comment type="similarity">
    <text evidence="1">Belongs to the mTERF family.</text>
</comment>
<name>A0A833VFK0_9POAL</name>
<proteinExistence type="inferred from homology"/>
<dbReference type="InterPro" id="IPR003690">
    <property type="entry name" value="MTERF"/>
</dbReference>
<gene>
    <name evidence="4" type="ORF">FCM35_KLT12593</name>
</gene>
<accession>A0A833VFK0</accession>
<evidence type="ECO:0000313" key="4">
    <source>
        <dbReference type="EMBL" id="KAF3322604.1"/>
    </source>
</evidence>
<evidence type="ECO:0000313" key="5">
    <source>
        <dbReference type="Proteomes" id="UP000623129"/>
    </source>
</evidence>
<dbReference type="Proteomes" id="UP000623129">
    <property type="component" value="Unassembled WGS sequence"/>
</dbReference>
<keyword evidence="2" id="KW-0804">Transcription</keyword>
<keyword evidence="5" id="KW-1185">Reference proteome</keyword>
<protein>
    <submittedName>
        <fullName evidence="4">Uncharacterized protein</fullName>
    </submittedName>
</protein>
<dbReference type="GO" id="GO:0006353">
    <property type="term" value="P:DNA-templated transcription termination"/>
    <property type="evidence" value="ECO:0007669"/>
    <property type="project" value="UniProtKB-KW"/>
</dbReference>
<keyword evidence="3" id="KW-0809">Transit peptide</keyword>
<keyword evidence="2" id="KW-0806">Transcription termination</keyword>